<gene>
    <name evidence="5" type="primary">csgD_1</name>
    <name evidence="5" type="ORF">NCTC13296_00012</name>
</gene>
<evidence type="ECO:0000256" key="2">
    <source>
        <dbReference type="ARBA" id="ARBA00023125"/>
    </source>
</evidence>
<accession>A0A379LVL9</accession>
<keyword evidence="6" id="KW-1185">Reference proteome</keyword>
<dbReference type="InterPro" id="IPR036388">
    <property type="entry name" value="WH-like_DNA-bd_sf"/>
</dbReference>
<dbReference type="EMBL" id="UGVI01000001">
    <property type="protein sequence ID" value="SUE13205.1"/>
    <property type="molecule type" value="Genomic_DNA"/>
</dbReference>
<dbReference type="PANTHER" id="PTHR44688:SF16">
    <property type="entry name" value="DNA-BINDING TRANSCRIPTIONAL ACTIVATOR DEVR_DOSR"/>
    <property type="match status" value="1"/>
</dbReference>
<dbReference type="PANTHER" id="PTHR44688">
    <property type="entry name" value="DNA-BINDING TRANSCRIPTIONAL ACTIVATOR DEVR_DOSR"/>
    <property type="match status" value="1"/>
</dbReference>
<keyword evidence="1" id="KW-0805">Transcription regulation</keyword>
<dbReference type="GO" id="GO:0003677">
    <property type="term" value="F:DNA binding"/>
    <property type="evidence" value="ECO:0007669"/>
    <property type="project" value="UniProtKB-KW"/>
</dbReference>
<dbReference type="GO" id="GO:0006355">
    <property type="term" value="P:regulation of DNA-templated transcription"/>
    <property type="evidence" value="ECO:0007669"/>
    <property type="project" value="InterPro"/>
</dbReference>
<protein>
    <submittedName>
        <fullName evidence="5">LuxR family transcriptional regulator</fullName>
    </submittedName>
</protein>
<dbReference type="InterPro" id="IPR000792">
    <property type="entry name" value="Tscrpt_reg_LuxR_C"/>
</dbReference>
<dbReference type="SUPFAM" id="SSF46894">
    <property type="entry name" value="C-terminal effector domain of the bipartite response regulators"/>
    <property type="match status" value="1"/>
</dbReference>
<keyword evidence="3" id="KW-0804">Transcription</keyword>
<dbReference type="PROSITE" id="PS50043">
    <property type="entry name" value="HTH_LUXR_2"/>
    <property type="match status" value="1"/>
</dbReference>
<evidence type="ECO:0000313" key="5">
    <source>
        <dbReference type="EMBL" id="SUE13205.1"/>
    </source>
</evidence>
<dbReference type="Gene3D" id="1.10.10.10">
    <property type="entry name" value="Winged helix-like DNA-binding domain superfamily/Winged helix DNA-binding domain"/>
    <property type="match status" value="1"/>
</dbReference>
<evidence type="ECO:0000256" key="3">
    <source>
        <dbReference type="ARBA" id="ARBA00023163"/>
    </source>
</evidence>
<dbReference type="SMART" id="SM00421">
    <property type="entry name" value="HTH_LUXR"/>
    <property type="match status" value="1"/>
</dbReference>
<evidence type="ECO:0000313" key="6">
    <source>
        <dbReference type="Proteomes" id="UP000254569"/>
    </source>
</evidence>
<dbReference type="RefSeq" id="WP_064065115.1">
    <property type="nucleotide sequence ID" value="NZ_LPZN01000055.1"/>
</dbReference>
<dbReference type="PRINTS" id="PR00038">
    <property type="entry name" value="HTHLUXR"/>
</dbReference>
<dbReference type="OrthoDB" id="9815744at2"/>
<dbReference type="Proteomes" id="UP000254569">
    <property type="component" value="Unassembled WGS sequence"/>
</dbReference>
<sequence length="385" mass="41863">MTAARQTSVLRREVRDIALGTADPAEFRHAVLDTIRRRIRYDIGCVALVDPASMMFTGVTMLDADDPSGRAAETVAHIEYGTSCFANTYGRLARTRTGVQTIREALDCDIRDALPYNEILEPQGMDDEVRLVFRGRDCRVWGGGTLMRGPGRRFDAEEVATLAGCVSEIGDGLRLSLLRGSPLLASDESLAGSGPAVVVVGADNEIESATPQATEYLERLGYEGSFMLPAVVIAVRFRYEGTAARAVRARTQDGQWLVLRAGSLDGRGESARIVVAIEPAQPAQLVALTAALHGLTERETDVLARVLAGESRTEVARGLFISPYTVQDHLKSIYAKTGVGSRQELVARLFFTHCLPRIGTTVGPDGWFVEKPDPKHVPVDAQRKR</sequence>
<evidence type="ECO:0000259" key="4">
    <source>
        <dbReference type="PROSITE" id="PS50043"/>
    </source>
</evidence>
<dbReference type="InterPro" id="IPR016032">
    <property type="entry name" value="Sig_transdc_resp-reg_C-effctor"/>
</dbReference>
<feature type="domain" description="HTH luxR-type" evidence="4">
    <location>
        <begin position="288"/>
        <end position="353"/>
    </location>
</feature>
<reference evidence="5 6" key="1">
    <citation type="submission" date="2018-06" db="EMBL/GenBank/DDBJ databases">
        <authorList>
            <consortium name="Pathogen Informatics"/>
            <person name="Doyle S."/>
        </authorList>
    </citation>
    <scope>NUCLEOTIDE SEQUENCE [LARGE SCALE GENOMIC DNA]</scope>
    <source>
        <strain evidence="5 6">NCTC13296</strain>
    </source>
</reference>
<dbReference type="CDD" id="cd06170">
    <property type="entry name" value="LuxR_C_like"/>
    <property type="match status" value="1"/>
</dbReference>
<dbReference type="AlphaFoldDB" id="A0A379LVL9"/>
<dbReference type="Pfam" id="PF00196">
    <property type="entry name" value="GerE"/>
    <property type="match status" value="1"/>
</dbReference>
<name>A0A379LVL9_9NOCA</name>
<organism evidence="5 6">
    <name type="scientific">Rhodococcus gordoniae</name>
    <dbReference type="NCBI Taxonomy" id="223392"/>
    <lineage>
        <taxon>Bacteria</taxon>
        <taxon>Bacillati</taxon>
        <taxon>Actinomycetota</taxon>
        <taxon>Actinomycetes</taxon>
        <taxon>Mycobacteriales</taxon>
        <taxon>Nocardiaceae</taxon>
        <taxon>Rhodococcus</taxon>
    </lineage>
</organism>
<proteinExistence type="predicted"/>
<evidence type="ECO:0000256" key="1">
    <source>
        <dbReference type="ARBA" id="ARBA00023015"/>
    </source>
</evidence>
<keyword evidence="2" id="KW-0238">DNA-binding</keyword>